<proteinExistence type="predicted"/>
<keyword evidence="1" id="KW-0472">Membrane</keyword>
<feature type="chain" id="PRO_5045730196" description="Integral membrane protein" evidence="2">
    <location>
        <begin position="20"/>
        <end position="112"/>
    </location>
</feature>
<dbReference type="Proteomes" id="UP001589896">
    <property type="component" value="Unassembled WGS sequence"/>
</dbReference>
<feature type="transmembrane region" description="Helical" evidence="1">
    <location>
        <begin position="69"/>
        <end position="85"/>
    </location>
</feature>
<feature type="transmembrane region" description="Helical" evidence="1">
    <location>
        <begin position="91"/>
        <end position="110"/>
    </location>
</feature>
<evidence type="ECO:0000313" key="4">
    <source>
        <dbReference type="Proteomes" id="UP001589896"/>
    </source>
</evidence>
<feature type="signal peptide" evidence="2">
    <location>
        <begin position="1"/>
        <end position="19"/>
    </location>
</feature>
<reference evidence="3 4" key="1">
    <citation type="submission" date="2024-09" db="EMBL/GenBank/DDBJ databases">
        <authorList>
            <person name="Sun Q."/>
            <person name="Mori K."/>
        </authorList>
    </citation>
    <scope>NUCLEOTIDE SEQUENCE [LARGE SCALE GENOMIC DNA]</scope>
    <source>
        <strain evidence="3 4">KCTC 23076</strain>
    </source>
</reference>
<sequence length="112" mass="11858">MRRSANPAVLFTAATVSYAANCLLGVSVATRLIDTSRVRWVHHGMYIATSALAAAAGSSLVWSRSKAGWVLLPAAVPLAVIPYAGTRGRRHPAVALSAAPFFLASLITAWRR</sequence>
<name>A0ABV6RN50_9GAMM</name>
<dbReference type="EMBL" id="JBHLTG010000002">
    <property type="protein sequence ID" value="MFC0678386.1"/>
    <property type="molecule type" value="Genomic_DNA"/>
</dbReference>
<evidence type="ECO:0000313" key="3">
    <source>
        <dbReference type="EMBL" id="MFC0678386.1"/>
    </source>
</evidence>
<protein>
    <recommendedName>
        <fullName evidence="5">Integral membrane protein</fullName>
    </recommendedName>
</protein>
<keyword evidence="2" id="KW-0732">Signal</keyword>
<evidence type="ECO:0008006" key="5">
    <source>
        <dbReference type="Google" id="ProtNLM"/>
    </source>
</evidence>
<keyword evidence="1" id="KW-0812">Transmembrane</keyword>
<comment type="caution">
    <text evidence="3">The sequence shown here is derived from an EMBL/GenBank/DDBJ whole genome shotgun (WGS) entry which is preliminary data.</text>
</comment>
<feature type="transmembrane region" description="Helical" evidence="1">
    <location>
        <begin position="43"/>
        <end position="62"/>
    </location>
</feature>
<organism evidence="3 4">
    <name type="scientific">Lysobacter korlensis</name>
    <dbReference type="NCBI Taxonomy" id="553636"/>
    <lineage>
        <taxon>Bacteria</taxon>
        <taxon>Pseudomonadati</taxon>
        <taxon>Pseudomonadota</taxon>
        <taxon>Gammaproteobacteria</taxon>
        <taxon>Lysobacterales</taxon>
        <taxon>Lysobacteraceae</taxon>
        <taxon>Lysobacter</taxon>
    </lineage>
</organism>
<keyword evidence="1" id="KW-1133">Transmembrane helix</keyword>
<gene>
    <name evidence="3" type="ORF">ACFFGH_11095</name>
</gene>
<dbReference type="RefSeq" id="WP_386668193.1">
    <property type="nucleotide sequence ID" value="NZ_JBHLTG010000002.1"/>
</dbReference>
<accession>A0ABV6RN50</accession>
<keyword evidence="4" id="KW-1185">Reference proteome</keyword>
<evidence type="ECO:0000256" key="2">
    <source>
        <dbReference type="SAM" id="SignalP"/>
    </source>
</evidence>
<evidence type="ECO:0000256" key="1">
    <source>
        <dbReference type="SAM" id="Phobius"/>
    </source>
</evidence>